<dbReference type="EMBL" id="JBEPEK010000045">
    <property type="protein sequence ID" value="MER7179602.1"/>
    <property type="molecule type" value="Genomic_DNA"/>
</dbReference>
<keyword evidence="3" id="KW-1185">Reference proteome</keyword>
<feature type="region of interest" description="Disordered" evidence="1">
    <location>
        <begin position="93"/>
        <end position="112"/>
    </location>
</feature>
<sequence length="227" mass="22907">MPRAEHEQTTRFALRGRLVALDDHNTVIDDGILYVDGGRIAAVLTPDVPAPAGFNDVVPNGTGGIAATRRAGLLIGLGSDWSVSGGKGLLGERKAARPAADAGEADLGDRDSEAMATRDAARILRREHAVGALQSGLRADLLVIAGSAGDPCTALVQAADPRLSLLAAAGVTRPAGPEAGLAAVAAPLAPAAPDGLTAGADATFLSVPDHENDLPAGYPTHLSQLLT</sequence>
<protein>
    <recommendedName>
        <fullName evidence="4">Amidohydrolase</fullName>
    </recommendedName>
</protein>
<proteinExistence type="predicted"/>
<dbReference type="Gene3D" id="3.20.20.140">
    <property type="entry name" value="Metal-dependent hydrolases"/>
    <property type="match status" value="1"/>
</dbReference>
<accession>A0ABV1WRW5</accession>
<dbReference type="InterPro" id="IPR032466">
    <property type="entry name" value="Metal_Hydrolase"/>
</dbReference>
<dbReference type="SUPFAM" id="SSF51556">
    <property type="entry name" value="Metallo-dependent hydrolases"/>
    <property type="match status" value="1"/>
</dbReference>
<reference evidence="2 3" key="1">
    <citation type="submission" date="2024-06" db="EMBL/GenBank/DDBJ databases">
        <title>The Natural Products Discovery Center: Release of the First 8490 Sequenced Strains for Exploring Actinobacteria Biosynthetic Diversity.</title>
        <authorList>
            <person name="Kalkreuter E."/>
            <person name="Kautsar S.A."/>
            <person name="Yang D."/>
            <person name="Bader C.D."/>
            <person name="Teijaro C.N."/>
            <person name="Fluegel L."/>
            <person name="Davis C.M."/>
            <person name="Simpson J.R."/>
            <person name="Lauterbach L."/>
            <person name="Steele A.D."/>
            <person name="Gui C."/>
            <person name="Meng S."/>
            <person name="Li G."/>
            <person name="Viehrig K."/>
            <person name="Ye F."/>
            <person name="Su P."/>
            <person name="Kiefer A.F."/>
            <person name="Nichols A."/>
            <person name="Cepeda A.J."/>
            <person name="Yan W."/>
            <person name="Fan B."/>
            <person name="Jiang Y."/>
            <person name="Adhikari A."/>
            <person name="Zheng C.-J."/>
            <person name="Schuster L."/>
            <person name="Cowan T.M."/>
            <person name="Smanski M.J."/>
            <person name="Chevrette M.G."/>
            <person name="De Carvalho L.P.S."/>
            <person name="Shen B."/>
        </authorList>
    </citation>
    <scope>NUCLEOTIDE SEQUENCE [LARGE SCALE GENOMIC DNA]</scope>
    <source>
        <strain evidence="2 3">NPDC000234</strain>
    </source>
</reference>
<evidence type="ECO:0000313" key="2">
    <source>
        <dbReference type="EMBL" id="MER7179602.1"/>
    </source>
</evidence>
<evidence type="ECO:0000313" key="3">
    <source>
        <dbReference type="Proteomes" id="UP001474181"/>
    </source>
</evidence>
<evidence type="ECO:0008006" key="4">
    <source>
        <dbReference type="Google" id="ProtNLM"/>
    </source>
</evidence>
<organism evidence="2 3">
    <name type="scientific">Streptomyces hyaluromycini</name>
    <dbReference type="NCBI Taxonomy" id="1377993"/>
    <lineage>
        <taxon>Bacteria</taxon>
        <taxon>Bacillati</taxon>
        <taxon>Actinomycetota</taxon>
        <taxon>Actinomycetes</taxon>
        <taxon>Kitasatosporales</taxon>
        <taxon>Streptomycetaceae</taxon>
        <taxon>Streptomyces</taxon>
    </lineage>
</organism>
<dbReference type="RefSeq" id="WP_350778929.1">
    <property type="nucleotide sequence ID" value="NZ_JBEPEK010000045.1"/>
</dbReference>
<name>A0ABV1WRW5_9ACTN</name>
<gene>
    <name evidence="2" type="ORF">ABT404_08970</name>
</gene>
<dbReference type="Proteomes" id="UP001474181">
    <property type="component" value="Unassembled WGS sequence"/>
</dbReference>
<evidence type="ECO:0000256" key="1">
    <source>
        <dbReference type="SAM" id="MobiDB-lite"/>
    </source>
</evidence>
<comment type="caution">
    <text evidence="2">The sequence shown here is derived from an EMBL/GenBank/DDBJ whole genome shotgun (WGS) entry which is preliminary data.</text>
</comment>